<dbReference type="AlphaFoldDB" id="A0A7K3S951"/>
<feature type="transmembrane region" description="Helical" evidence="6">
    <location>
        <begin position="418"/>
        <end position="441"/>
    </location>
</feature>
<evidence type="ECO:0000256" key="6">
    <source>
        <dbReference type="SAM" id="Phobius"/>
    </source>
</evidence>
<comment type="subcellular location">
    <subcellularLocation>
        <location evidence="1">Cell membrane</location>
        <topology evidence="1">Multi-pass membrane protein</topology>
    </subcellularLocation>
</comment>
<feature type="transmembrane region" description="Helical" evidence="6">
    <location>
        <begin position="680"/>
        <end position="703"/>
    </location>
</feature>
<feature type="transmembrane region" description="Helical" evidence="6">
    <location>
        <begin position="724"/>
        <end position="752"/>
    </location>
</feature>
<keyword evidence="4 6" id="KW-1133">Transmembrane helix</keyword>
<reference evidence="8 9" key="1">
    <citation type="submission" date="2020-01" db="EMBL/GenBank/DDBJ databases">
        <title>Insect and environment-associated Actinomycetes.</title>
        <authorList>
            <person name="Currrie C."/>
            <person name="Chevrette M."/>
            <person name="Carlson C."/>
            <person name="Stubbendieck R."/>
            <person name="Wendt-Pienkowski E."/>
        </authorList>
    </citation>
    <scope>NUCLEOTIDE SEQUENCE [LARGE SCALE GENOMIC DNA]</scope>
    <source>
        <strain evidence="8 9">SID7590</strain>
    </source>
</reference>
<dbReference type="EMBL" id="JAAGMP010001705">
    <property type="protein sequence ID" value="NEC24020.1"/>
    <property type="molecule type" value="Genomic_DNA"/>
</dbReference>
<dbReference type="PANTHER" id="PTHR30287">
    <property type="entry name" value="MEMBRANE COMPONENT OF PREDICTED ABC SUPERFAMILY METABOLITE UPTAKE TRANSPORTER"/>
    <property type="match status" value="1"/>
</dbReference>
<evidence type="ECO:0000256" key="3">
    <source>
        <dbReference type="ARBA" id="ARBA00022692"/>
    </source>
</evidence>
<gene>
    <name evidence="8" type="ORF">G3I50_38110</name>
</gene>
<evidence type="ECO:0000256" key="2">
    <source>
        <dbReference type="ARBA" id="ARBA00022475"/>
    </source>
</evidence>
<dbReference type="Pfam" id="PF02687">
    <property type="entry name" value="FtsX"/>
    <property type="match status" value="2"/>
</dbReference>
<feature type="transmembrane region" description="Helical" evidence="6">
    <location>
        <begin position="471"/>
        <end position="492"/>
    </location>
</feature>
<evidence type="ECO:0000259" key="7">
    <source>
        <dbReference type="Pfam" id="PF02687"/>
    </source>
</evidence>
<evidence type="ECO:0000313" key="9">
    <source>
        <dbReference type="Proteomes" id="UP000469670"/>
    </source>
</evidence>
<feature type="transmembrane region" description="Helical" evidence="6">
    <location>
        <begin position="390"/>
        <end position="412"/>
    </location>
</feature>
<comment type="caution">
    <text evidence="8">The sequence shown here is derived from an EMBL/GenBank/DDBJ whole genome shotgun (WGS) entry which is preliminary data.</text>
</comment>
<dbReference type="RefSeq" id="WP_164208407.1">
    <property type="nucleotide sequence ID" value="NZ_JAAGMP010001705.1"/>
</dbReference>
<feature type="transmembrane region" description="Helical" evidence="6">
    <location>
        <begin position="247"/>
        <end position="269"/>
    </location>
</feature>
<evidence type="ECO:0000256" key="4">
    <source>
        <dbReference type="ARBA" id="ARBA00022989"/>
    </source>
</evidence>
<keyword evidence="3 6" id="KW-0812">Transmembrane</keyword>
<dbReference type="GO" id="GO:0005886">
    <property type="term" value="C:plasma membrane"/>
    <property type="evidence" value="ECO:0007669"/>
    <property type="project" value="UniProtKB-SubCell"/>
</dbReference>
<dbReference type="InterPro" id="IPR038766">
    <property type="entry name" value="Membrane_comp_ABC_pdt"/>
</dbReference>
<evidence type="ECO:0000256" key="5">
    <source>
        <dbReference type="ARBA" id="ARBA00023136"/>
    </source>
</evidence>
<organism evidence="8 9">
    <name type="scientific">Streptomyces parvus</name>
    <dbReference type="NCBI Taxonomy" id="66428"/>
    <lineage>
        <taxon>Bacteria</taxon>
        <taxon>Bacillati</taxon>
        <taxon>Actinomycetota</taxon>
        <taxon>Actinomycetes</taxon>
        <taxon>Kitasatosporales</taxon>
        <taxon>Streptomycetaceae</taxon>
        <taxon>Streptomyces</taxon>
    </lineage>
</organism>
<accession>A0A7K3S951</accession>
<protein>
    <submittedName>
        <fullName evidence="8">ABC transporter permease</fullName>
    </submittedName>
</protein>
<dbReference type="InterPro" id="IPR003838">
    <property type="entry name" value="ABC3_permease_C"/>
</dbReference>
<keyword evidence="5 6" id="KW-0472">Membrane</keyword>
<sequence length="803" mass="82274">MLILANVRERWSGFLGAFVAVLVGVALITTTLVIYDSAKAEVQPRYEGTAALALPKQAVEADGSPEDRMPWGKAEAEPFVSRLAEVPGVAEAVVDRSFYAQAIKNGKPVTDEGALESGHGFASAQMAPYQLVSGRAPAAENEVVVDRALGAAVGSELTVNITQGREQFEVVGTVDGPGYYFSEEFAARQQPGVGAIALVPDKGADTGAIVAAAKKVLGDNGNVVSGEGRSELQPAYIEHKRFLGVQLISAMALLGLFTTVFVVASMLVLSTGMRRREIGLLRTIGASPQQIRRMILGEAAVVGLAGSIVGCVAGVVAAPGLFSILRDLDVTPPGMEISVAAWPLLTASVIGIGVSVIGAWTAGRKAAKVAPIEALLDSRSANKGMGRGRWFAGLGVLGLGALLAVGTATSTADNRMNMAIFATMTLIVAAALLAPVFVGPVGRFLTAPFQRGGKAAPVLIRAELVANPRRAASLVAPVIAAVGFAVLLSGMVETMRVAYPAGEALKVAGQTIVTPDGTPGNTDEVVAANPVGKAALPTRAFVEQKEAAKADDGENAGAATVLDVLGSRDPKWNKPGEAVLGQKMAGDLGLKQGQEVPVRFADGATVTLRVAKVLPDDPARGDFVVARDLVRAHDPAALTDDIFVPADAKASAAVPGVALHDAAEYALADYNTDAKLTDSLAMMLIVIAVGYSVIAVANSMAMAAHGRRRDFGVMKSAGGTVRQLLLTSAGETTLVIVIGAALGVLVTLPPLAGMAAGLSEATSSDVGLHLDSAAVVTAVIGTLAAAVLAGILVTSRTLRNRTA</sequence>
<feature type="transmembrane region" description="Helical" evidence="6">
    <location>
        <begin position="299"/>
        <end position="322"/>
    </location>
</feature>
<feature type="domain" description="ABC3 transporter permease C-terminal" evidence="7">
    <location>
        <begin position="250"/>
        <end position="370"/>
    </location>
</feature>
<evidence type="ECO:0000256" key="1">
    <source>
        <dbReference type="ARBA" id="ARBA00004651"/>
    </source>
</evidence>
<name>A0A7K3S951_9ACTN</name>
<keyword evidence="2" id="KW-1003">Cell membrane</keyword>
<evidence type="ECO:0000313" key="8">
    <source>
        <dbReference type="EMBL" id="NEC24020.1"/>
    </source>
</evidence>
<proteinExistence type="predicted"/>
<feature type="transmembrane region" description="Helical" evidence="6">
    <location>
        <begin position="12"/>
        <end position="35"/>
    </location>
</feature>
<dbReference type="Proteomes" id="UP000469670">
    <property type="component" value="Unassembled WGS sequence"/>
</dbReference>
<feature type="domain" description="ABC3 transporter permease C-terminal" evidence="7">
    <location>
        <begin position="683"/>
        <end position="799"/>
    </location>
</feature>
<feature type="transmembrane region" description="Helical" evidence="6">
    <location>
        <begin position="772"/>
        <end position="793"/>
    </location>
</feature>
<feature type="transmembrane region" description="Helical" evidence="6">
    <location>
        <begin position="342"/>
        <end position="362"/>
    </location>
</feature>
<dbReference type="PANTHER" id="PTHR30287:SF1">
    <property type="entry name" value="INNER MEMBRANE PROTEIN"/>
    <property type="match status" value="1"/>
</dbReference>